<name>U5DHW9_9CHRO</name>
<dbReference type="Proteomes" id="UP000016960">
    <property type="component" value="Unassembled WGS sequence"/>
</dbReference>
<dbReference type="Gene3D" id="3.30.230.10">
    <property type="match status" value="1"/>
</dbReference>
<dbReference type="InterPro" id="IPR004424">
    <property type="entry name" value="IspE"/>
</dbReference>
<dbReference type="UniPathway" id="UPA00056">
    <property type="reaction ID" value="UER00094"/>
</dbReference>
<gene>
    <name evidence="9" type="primary">ispE</name>
    <name evidence="12" type="ORF">KR51_00031430</name>
</gene>
<evidence type="ECO:0000256" key="6">
    <source>
        <dbReference type="ARBA" id="ARBA00022777"/>
    </source>
</evidence>
<dbReference type="InterPro" id="IPR006204">
    <property type="entry name" value="GHMP_kinase_N_dom"/>
</dbReference>
<evidence type="ECO:0000256" key="7">
    <source>
        <dbReference type="ARBA" id="ARBA00022840"/>
    </source>
</evidence>
<dbReference type="PATRIC" id="fig|582515.4.peg.3531"/>
<evidence type="ECO:0000256" key="2">
    <source>
        <dbReference type="ARBA" id="ARBA00012052"/>
    </source>
</evidence>
<feature type="active site" evidence="9">
    <location>
        <position position="11"/>
    </location>
</feature>
<dbReference type="FunCoup" id="U5DHW9">
    <property type="interactions" value="427"/>
</dbReference>
<proteinExistence type="inferred from homology"/>
<comment type="function">
    <text evidence="9">Catalyzes the phosphorylation of the position 2 hydroxy group of 4-diphosphocytidyl-2C-methyl-D-erythritol.</text>
</comment>
<evidence type="ECO:0000259" key="10">
    <source>
        <dbReference type="Pfam" id="PF00288"/>
    </source>
</evidence>
<dbReference type="InParanoid" id="U5DHW9"/>
<feature type="active site" evidence="9">
    <location>
        <position position="141"/>
    </location>
</feature>
<comment type="pathway">
    <text evidence="9">Isoprenoid biosynthesis; isopentenyl diphosphate biosynthesis via DXP pathway; isopentenyl diphosphate from 1-deoxy-D-xylulose 5-phosphate: step 3/6.</text>
</comment>
<evidence type="ECO:0000313" key="12">
    <source>
        <dbReference type="EMBL" id="ERN40204.1"/>
    </source>
</evidence>
<evidence type="ECO:0000256" key="4">
    <source>
        <dbReference type="ARBA" id="ARBA00022679"/>
    </source>
</evidence>
<dbReference type="PANTHER" id="PTHR43527">
    <property type="entry name" value="4-DIPHOSPHOCYTIDYL-2-C-METHYL-D-ERYTHRITOL KINASE, CHLOROPLASTIC"/>
    <property type="match status" value="1"/>
</dbReference>
<dbReference type="EMBL" id="ASSJ01000079">
    <property type="protein sequence ID" value="ERN40204.1"/>
    <property type="molecule type" value="Genomic_DNA"/>
</dbReference>
<dbReference type="GO" id="GO:0005524">
    <property type="term" value="F:ATP binding"/>
    <property type="evidence" value="ECO:0007669"/>
    <property type="project" value="UniProtKB-UniRule"/>
</dbReference>
<dbReference type="Pfam" id="PF00288">
    <property type="entry name" value="GHMP_kinases_N"/>
    <property type="match status" value="1"/>
</dbReference>
<feature type="domain" description="GHMP kinase N-terminal" evidence="10">
    <location>
        <begin position="67"/>
        <end position="149"/>
    </location>
</feature>
<evidence type="ECO:0000256" key="5">
    <source>
        <dbReference type="ARBA" id="ARBA00022741"/>
    </source>
</evidence>
<dbReference type="Gene3D" id="3.30.70.890">
    <property type="entry name" value="GHMP kinase, C-terminal domain"/>
    <property type="match status" value="1"/>
</dbReference>
<sequence>MHAFSLLAPAKINLYLEIIGDRADGFHELVMVLQAISLCDRVDVRAGSTERIHVSCDTPGMPPETENLAYKAAQLMCEQFPAAHAQFGGVEIAIAKEIPVAAGLAGGSANAAATLVGIDHLWQLGLTVPELQELAAQLGSDVPFCIAGGTALATGRGECLSAIGSPDPLSVVLAKSRVLSVSTAWAYKTHRQQFSSTYVTRPEDIETRATQVHSGPLVRAIAHRDNKQIGNLLRNDLERVVLPEHTLVAQLRSAFLEQRVLGAMMSGSGPTVFALCESPDRAEEVMQAVRARIDNPTVDFWIAQLSGAGVQILD</sequence>
<dbReference type="RefSeq" id="WP_022608742.1">
    <property type="nucleotide sequence ID" value="NZ_ASSJ01000079.1"/>
</dbReference>
<feature type="domain" description="GHMP kinase C-terminal" evidence="11">
    <location>
        <begin position="218"/>
        <end position="292"/>
    </location>
</feature>
<keyword evidence="4 9" id="KW-0808">Transferase</keyword>
<reference evidence="12 13" key="1">
    <citation type="submission" date="2013-05" db="EMBL/GenBank/DDBJ databases">
        <title>Draft genome sequence of Rubidibacter lacunae KORDI 51-2.</title>
        <authorList>
            <person name="Choi D.H."/>
            <person name="Noh J.H."/>
            <person name="Kwon K.-K."/>
            <person name="Lee J.-H."/>
            <person name="Ryu J.-Y."/>
        </authorList>
    </citation>
    <scope>NUCLEOTIDE SEQUENCE [LARGE SCALE GENOMIC DNA]</scope>
    <source>
        <strain evidence="12 13">KORDI 51-2</strain>
    </source>
</reference>
<evidence type="ECO:0000256" key="9">
    <source>
        <dbReference type="HAMAP-Rule" id="MF_00061"/>
    </source>
</evidence>
<dbReference type="HAMAP" id="MF_00061">
    <property type="entry name" value="IspE"/>
    <property type="match status" value="1"/>
</dbReference>
<keyword evidence="7 9" id="KW-0067">ATP-binding</keyword>
<feature type="binding site" evidence="9">
    <location>
        <begin position="99"/>
        <end position="109"/>
    </location>
    <ligand>
        <name>ATP</name>
        <dbReference type="ChEBI" id="CHEBI:30616"/>
    </ligand>
</feature>
<evidence type="ECO:0000259" key="11">
    <source>
        <dbReference type="Pfam" id="PF08544"/>
    </source>
</evidence>
<comment type="similarity">
    <text evidence="1 9">Belongs to the GHMP kinase family. IspE subfamily.</text>
</comment>
<dbReference type="GO" id="GO:0019288">
    <property type="term" value="P:isopentenyl diphosphate biosynthetic process, methylerythritol 4-phosphate pathway"/>
    <property type="evidence" value="ECO:0007669"/>
    <property type="project" value="UniProtKB-UniRule"/>
</dbReference>
<keyword evidence="5 9" id="KW-0547">Nucleotide-binding</keyword>
<dbReference type="PANTHER" id="PTHR43527:SF2">
    <property type="entry name" value="4-DIPHOSPHOCYTIDYL-2-C-METHYL-D-ERYTHRITOL KINASE, CHLOROPLASTIC"/>
    <property type="match status" value="1"/>
</dbReference>
<dbReference type="InterPro" id="IPR036554">
    <property type="entry name" value="GHMP_kinase_C_sf"/>
</dbReference>
<evidence type="ECO:0000256" key="8">
    <source>
        <dbReference type="ARBA" id="ARBA00032554"/>
    </source>
</evidence>
<dbReference type="InterPro" id="IPR014721">
    <property type="entry name" value="Ribsml_uS5_D2-typ_fold_subgr"/>
</dbReference>
<dbReference type="STRING" id="582515.KR51_00031430"/>
<dbReference type="SUPFAM" id="SSF54211">
    <property type="entry name" value="Ribosomal protein S5 domain 2-like"/>
    <property type="match status" value="1"/>
</dbReference>
<keyword evidence="6 9" id="KW-0418">Kinase</keyword>
<dbReference type="InterPro" id="IPR020568">
    <property type="entry name" value="Ribosomal_Su5_D2-typ_SF"/>
</dbReference>
<protein>
    <recommendedName>
        <fullName evidence="3 9">4-diphosphocytidyl-2-C-methyl-D-erythritol kinase</fullName>
        <shortName evidence="9">CMK</shortName>
        <ecNumber evidence="2 9">2.7.1.148</ecNumber>
    </recommendedName>
    <alternativeName>
        <fullName evidence="8 9">4-(cytidine-5'-diphospho)-2-C-methyl-D-erythritol kinase</fullName>
    </alternativeName>
</protein>
<evidence type="ECO:0000313" key="13">
    <source>
        <dbReference type="Proteomes" id="UP000016960"/>
    </source>
</evidence>
<comment type="catalytic activity">
    <reaction evidence="9">
        <text>4-CDP-2-C-methyl-D-erythritol + ATP = 4-CDP-2-C-methyl-D-erythritol 2-phosphate + ADP + H(+)</text>
        <dbReference type="Rhea" id="RHEA:18437"/>
        <dbReference type="ChEBI" id="CHEBI:15378"/>
        <dbReference type="ChEBI" id="CHEBI:30616"/>
        <dbReference type="ChEBI" id="CHEBI:57823"/>
        <dbReference type="ChEBI" id="CHEBI:57919"/>
        <dbReference type="ChEBI" id="CHEBI:456216"/>
        <dbReference type="EC" id="2.7.1.148"/>
    </reaction>
</comment>
<accession>U5DHW9</accession>
<dbReference type="eggNOG" id="COG1947">
    <property type="taxonomic scope" value="Bacteria"/>
</dbReference>
<keyword evidence="13" id="KW-1185">Reference proteome</keyword>
<evidence type="ECO:0000256" key="1">
    <source>
        <dbReference type="ARBA" id="ARBA00009684"/>
    </source>
</evidence>
<dbReference type="GO" id="GO:0016114">
    <property type="term" value="P:terpenoid biosynthetic process"/>
    <property type="evidence" value="ECO:0007669"/>
    <property type="project" value="UniProtKB-UniRule"/>
</dbReference>
<comment type="caution">
    <text evidence="12">The sequence shown here is derived from an EMBL/GenBank/DDBJ whole genome shotgun (WGS) entry which is preliminary data.</text>
</comment>
<dbReference type="NCBIfam" id="TIGR00154">
    <property type="entry name" value="ispE"/>
    <property type="match status" value="1"/>
</dbReference>
<keyword evidence="9" id="KW-0414">Isoprene biosynthesis</keyword>
<organism evidence="12 13">
    <name type="scientific">Rubidibacter lacunae KORDI 51-2</name>
    <dbReference type="NCBI Taxonomy" id="582515"/>
    <lineage>
        <taxon>Bacteria</taxon>
        <taxon>Bacillati</taxon>
        <taxon>Cyanobacteriota</taxon>
        <taxon>Cyanophyceae</taxon>
        <taxon>Oscillatoriophycideae</taxon>
        <taxon>Chroococcales</taxon>
        <taxon>Aphanothecaceae</taxon>
        <taxon>Rubidibacter</taxon>
    </lineage>
</organism>
<dbReference type="PIRSF" id="PIRSF010376">
    <property type="entry name" value="IspE"/>
    <property type="match status" value="1"/>
</dbReference>
<dbReference type="AlphaFoldDB" id="U5DHW9"/>
<dbReference type="GO" id="GO:0050515">
    <property type="term" value="F:4-(cytidine 5'-diphospho)-2-C-methyl-D-erythritol kinase activity"/>
    <property type="evidence" value="ECO:0007669"/>
    <property type="project" value="UniProtKB-UniRule"/>
</dbReference>
<evidence type="ECO:0000256" key="3">
    <source>
        <dbReference type="ARBA" id="ARBA00017473"/>
    </source>
</evidence>
<dbReference type="EC" id="2.7.1.148" evidence="2 9"/>
<dbReference type="InterPro" id="IPR013750">
    <property type="entry name" value="GHMP_kinase_C_dom"/>
</dbReference>
<dbReference type="SUPFAM" id="SSF55060">
    <property type="entry name" value="GHMP Kinase, C-terminal domain"/>
    <property type="match status" value="1"/>
</dbReference>
<dbReference type="OrthoDB" id="9809438at2"/>
<dbReference type="Pfam" id="PF08544">
    <property type="entry name" value="GHMP_kinases_C"/>
    <property type="match status" value="1"/>
</dbReference>